<dbReference type="AlphaFoldDB" id="A0AAW2X3E0"/>
<gene>
    <name evidence="1" type="ORF">Slati_1806900</name>
</gene>
<accession>A0AAW2X3E0</accession>
<comment type="caution">
    <text evidence="1">The sequence shown here is derived from an EMBL/GenBank/DDBJ whole genome shotgun (WGS) entry which is preliminary data.</text>
</comment>
<sequence>MLNSSLSAFPIMPSFTCPYNAYTLFSAPTATALACLSSSRAVSSNTTPSLQLSSLLMKYSFCADTTTTTPSLLRAIPSAAVKSLFKITRLAVPSSTSTLNSFPVFD</sequence>
<reference evidence="1" key="1">
    <citation type="submission" date="2020-06" db="EMBL/GenBank/DDBJ databases">
        <authorList>
            <person name="Li T."/>
            <person name="Hu X."/>
            <person name="Zhang T."/>
            <person name="Song X."/>
            <person name="Zhang H."/>
            <person name="Dai N."/>
            <person name="Sheng W."/>
            <person name="Hou X."/>
            <person name="Wei L."/>
        </authorList>
    </citation>
    <scope>NUCLEOTIDE SEQUENCE</scope>
    <source>
        <strain evidence="1">KEN1</strain>
        <tissue evidence="1">Leaf</tissue>
    </source>
</reference>
<protein>
    <submittedName>
        <fullName evidence="1">Uncharacterized protein</fullName>
    </submittedName>
</protein>
<reference evidence="1" key="2">
    <citation type="journal article" date="2024" name="Plant">
        <title>Genomic evolution and insights into agronomic trait innovations of Sesamum species.</title>
        <authorList>
            <person name="Miao H."/>
            <person name="Wang L."/>
            <person name="Qu L."/>
            <person name="Liu H."/>
            <person name="Sun Y."/>
            <person name="Le M."/>
            <person name="Wang Q."/>
            <person name="Wei S."/>
            <person name="Zheng Y."/>
            <person name="Lin W."/>
            <person name="Duan Y."/>
            <person name="Cao H."/>
            <person name="Xiong S."/>
            <person name="Wang X."/>
            <person name="Wei L."/>
            <person name="Li C."/>
            <person name="Ma Q."/>
            <person name="Ju M."/>
            <person name="Zhao R."/>
            <person name="Li G."/>
            <person name="Mu C."/>
            <person name="Tian Q."/>
            <person name="Mei H."/>
            <person name="Zhang T."/>
            <person name="Gao T."/>
            <person name="Zhang H."/>
        </authorList>
    </citation>
    <scope>NUCLEOTIDE SEQUENCE</scope>
    <source>
        <strain evidence="1">KEN1</strain>
    </source>
</reference>
<proteinExistence type="predicted"/>
<dbReference type="EMBL" id="JACGWN010000006">
    <property type="protein sequence ID" value="KAL0446790.1"/>
    <property type="molecule type" value="Genomic_DNA"/>
</dbReference>
<organism evidence="1">
    <name type="scientific">Sesamum latifolium</name>
    <dbReference type="NCBI Taxonomy" id="2727402"/>
    <lineage>
        <taxon>Eukaryota</taxon>
        <taxon>Viridiplantae</taxon>
        <taxon>Streptophyta</taxon>
        <taxon>Embryophyta</taxon>
        <taxon>Tracheophyta</taxon>
        <taxon>Spermatophyta</taxon>
        <taxon>Magnoliopsida</taxon>
        <taxon>eudicotyledons</taxon>
        <taxon>Gunneridae</taxon>
        <taxon>Pentapetalae</taxon>
        <taxon>asterids</taxon>
        <taxon>lamiids</taxon>
        <taxon>Lamiales</taxon>
        <taxon>Pedaliaceae</taxon>
        <taxon>Sesamum</taxon>
    </lineage>
</organism>
<evidence type="ECO:0000313" key="1">
    <source>
        <dbReference type="EMBL" id="KAL0446790.1"/>
    </source>
</evidence>
<name>A0AAW2X3E0_9LAMI</name>